<name>A0A3R6JC08_PARDI</name>
<evidence type="ECO:0008006" key="3">
    <source>
        <dbReference type="Google" id="ProtNLM"/>
    </source>
</evidence>
<sequence length="419" mass="50042">MTLLEFNQAIEKLFRIKLDKDTSHYQYYIYDNIKFRLKKNRYKEICANLDTMTTIEGYELSNNQHYEVSLSFGSRVHYWGGKEEIKKDDNVNGVKYRLGQPSDEYLVFFIQSLYELSKSEGSIRPVMFYRLRNRAYNNQSDICELLDILKELIPRFQTLQIISSQDKTLKEFENNSYSFLFTLGFNTDLAFLPTNITEDFFRAVRIGRIRRARIDDIEAPKRKYLQDLILFYQKAISSESADLQFLSFYHIIEHFFEKVYNDDILKTLQNTITAPSFSYKRAKDLNVLIKVIQEKLKYRNEEFQINEPEALRLVLERFIPDFEDIKNEIEGYDKTLIDYYKQNEVSFSRGNRVNFNEDKQTVVKNLRERVYKTRNSIVHSKETDKMKYLPFKHDKELLKEIILMRVIAEKIIIGSSEEL</sequence>
<evidence type="ECO:0000313" key="1">
    <source>
        <dbReference type="EMBL" id="MRY60100.1"/>
    </source>
</evidence>
<dbReference type="EMBL" id="WKLT01000025">
    <property type="protein sequence ID" value="MRY60100.1"/>
    <property type="molecule type" value="Genomic_DNA"/>
</dbReference>
<evidence type="ECO:0000313" key="2">
    <source>
        <dbReference type="Proteomes" id="UP000463337"/>
    </source>
</evidence>
<proteinExistence type="predicted"/>
<accession>A0A3R6JC08</accession>
<dbReference type="RefSeq" id="WP_122297754.1">
    <property type="nucleotide sequence ID" value="NZ_AP019729.1"/>
</dbReference>
<dbReference type="AlphaFoldDB" id="A0A3R6JC08"/>
<organism evidence="1 2">
    <name type="scientific">Parabacteroides distasonis</name>
    <dbReference type="NCBI Taxonomy" id="823"/>
    <lineage>
        <taxon>Bacteria</taxon>
        <taxon>Pseudomonadati</taxon>
        <taxon>Bacteroidota</taxon>
        <taxon>Bacteroidia</taxon>
        <taxon>Bacteroidales</taxon>
        <taxon>Tannerellaceae</taxon>
        <taxon>Parabacteroides</taxon>
    </lineage>
</organism>
<dbReference type="Proteomes" id="UP000463337">
    <property type="component" value="Unassembled WGS sequence"/>
</dbReference>
<gene>
    <name evidence="1" type="ORF">GKD59_19795</name>
</gene>
<reference evidence="1 2" key="1">
    <citation type="journal article" date="2019" name="Nat. Med.">
        <title>A library of human gut bacterial isolates paired with longitudinal multiomics data enables mechanistic microbiome research.</title>
        <authorList>
            <person name="Poyet M."/>
            <person name="Groussin M."/>
            <person name="Gibbons S.M."/>
            <person name="Avila-Pacheco J."/>
            <person name="Jiang X."/>
            <person name="Kearney S.M."/>
            <person name="Perrotta A.R."/>
            <person name="Berdy B."/>
            <person name="Zhao S."/>
            <person name="Lieberman T.D."/>
            <person name="Swanson P.K."/>
            <person name="Smith M."/>
            <person name="Roesemann S."/>
            <person name="Alexander J.E."/>
            <person name="Rich S.A."/>
            <person name="Livny J."/>
            <person name="Vlamakis H."/>
            <person name="Clish C."/>
            <person name="Bullock K."/>
            <person name="Deik A."/>
            <person name="Scott J."/>
            <person name="Pierce K.A."/>
            <person name="Xavier R.J."/>
            <person name="Alm E.J."/>
        </authorList>
    </citation>
    <scope>NUCLEOTIDE SEQUENCE [LARGE SCALE GENOMIC DNA]</scope>
    <source>
        <strain evidence="1 2">BIOML-A41</strain>
    </source>
</reference>
<protein>
    <recommendedName>
        <fullName evidence="3">Apea-like HEPN domain-containing protein</fullName>
    </recommendedName>
</protein>
<comment type="caution">
    <text evidence="1">The sequence shown here is derived from an EMBL/GenBank/DDBJ whole genome shotgun (WGS) entry which is preliminary data.</text>
</comment>